<dbReference type="InterPro" id="IPR051906">
    <property type="entry name" value="TolC-like"/>
</dbReference>
<keyword evidence="7" id="KW-0998">Cell outer membrane</keyword>
<dbReference type="GO" id="GO:0009279">
    <property type="term" value="C:cell outer membrane"/>
    <property type="evidence" value="ECO:0007669"/>
    <property type="project" value="UniProtKB-SubCell"/>
</dbReference>
<comment type="caution">
    <text evidence="10">The sequence shown here is derived from an EMBL/GenBank/DDBJ whole genome shotgun (WGS) entry which is preliminary data.</text>
</comment>
<feature type="signal peptide" evidence="9">
    <location>
        <begin position="1"/>
        <end position="25"/>
    </location>
</feature>
<dbReference type="EMBL" id="ANHY01000006">
    <property type="protein sequence ID" value="EKV31535.1"/>
    <property type="molecule type" value="Genomic_DNA"/>
</dbReference>
<keyword evidence="4" id="KW-1134">Transmembrane beta strand</keyword>
<dbReference type="Proteomes" id="UP000009881">
    <property type="component" value="Unassembled WGS sequence"/>
</dbReference>
<dbReference type="SUPFAM" id="SSF56954">
    <property type="entry name" value="Outer membrane efflux proteins (OEP)"/>
    <property type="match status" value="1"/>
</dbReference>
<evidence type="ECO:0000256" key="5">
    <source>
        <dbReference type="ARBA" id="ARBA00022692"/>
    </source>
</evidence>
<feature type="chain" id="PRO_5003931391" evidence="9">
    <location>
        <begin position="26"/>
        <end position="479"/>
    </location>
</feature>
<dbReference type="Pfam" id="PF02321">
    <property type="entry name" value="OEP"/>
    <property type="match status" value="2"/>
</dbReference>
<dbReference type="eggNOG" id="COG1538">
    <property type="taxonomic scope" value="Bacteria"/>
</dbReference>
<dbReference type="PATRIC" id="fig|1238182.3.peg.1571"/>
<feature type="coiled-coil region" evidence="8">
    <location>
        <begin position="116"/>
        <end position="175"/>
    </location>
</feature>
<evidence type="ECO:0000256" key="6">
    <source>
        <dbReference type="ARBA" id="ARBA00023136"/>
    </source>
</evidence>
<evidence type="ECO:0000256" key="9">
    <source>
        <dbReference type="SAM" id="SignalP"/>
    </source>
</evidence>
<gene>
    <name evidence="10" type="ORF">C882_3908</name>
</gene>
<organism evidence="10 11">
    <name type="scientific">Caenispirillum salinarum AK4</name>
    <dbReference type="NCBI Taxonomy" id="1238182"/>
    <lineage>
        <taxon>Bacteria</taxon>
        <taxon>Pseudomonadati</taxon>
        <taxon>Pseudomonadota</taxon>
        <taxon>Alphaproteobacteria</taxon>
        <taxon>Rhodospirillales</taxon>
        <taxon>Novispirillaceae</taxon>
        <taxon>Caenispirillum</taxon>
    </lineage>
</organism>
<evidence type="ECO:0000313" key="10">
    <source>
        <dbReference type="EMBL" id="EKV31535.1"/>
    </source>
</evidence>
<evidence type="ECO:0000313" key="11">
    <source>
        <dbReference type="Proteomes" id="UP000009881"/>
    </source>
</evidence>
<keyword evidence="8" id="KW-0175">Coiled coil</keyword>
<dbReference type="PANTHER" id="PTHR30026:SF22">
    <property type="entry name" value="OUTER MEMBRANE EFFLUX PROTEIN"/>
    <property type="match status" value="1"/>
</dbReference>
<dbReference type="NCBIfam" id="TIGR01844">
    <property type="entry name" value="type_I_sec_TolC"/>
    <property type="match status" value="1"/>
</dbReference>
<dbReference type="InterPro" id="IPR010130">
    <property type="entry name" value="T1SS_OMP_TolC"/>
</dbReference>
<comment type="similarity">
    <text evidence="2">Belongs to the outer membrane factor (OMF) (TC 1.B.17) family.</text>
</comment>
<feature type="coiled-coil region" evidence="8">
    <location>
        <begin position="351"/>
        <end position="378"/>
    </location>
</feature>
<evidence type="ECO:0000256" key="4">
    <source>
        <dbReference type="ARBA" id="ARBA00022452"/>
    </source>
</evidence>
<dbReference type="InterPro" id="IPR003423">
    <property type="entry name" value="OMP_efflux"/>
</dbReference>
<protein>
    <submittedName>
        <fullName evidence="10">Type I secretion outer membrane protein, TolC</fullName>
    </submittedName>
</protein>
<dbReference type="STRING" id="1238182.C882_3908"/>
<evidence type="ECO:0000256" key="7">
    <source>
        <dbReference type="ARBA" id="ARBA00023237"/>
    </source>
</evidence>
<dbReference type="Gene3D" id="1.20.1600.10">
    <property type="entry name" value="Outer membrane efflux proteins (OEP)"/>
    <property type="match status" value="1"/>
</dbReference>
<dbReference type="RefSeq" id="WP_009540016.1">
    <property type="nucleotide sequence ID" value="NZ_ANHY01000006.1"/>
</dbReference>
<dbReference type="GO" id="GO:0015562">
    <property type="term" value="F:efflux transmembrane transporter activity"/>
    <property type="evidence" value="ECO:0007669"/>
    <property type="project" value="InterPro"/>
</dbReference>
<evidence type="ECO:0000256" key="8">
    <source>
        <dbReference type="SAM" id="Coils"/>
    </source>
</evidence>
<accession>K9GZZ2</accession>
<reference evidence="10 11" key="1">
    <citation type="journal article" date="2013" name="Genome Announc.">
        <title>Draft Genome Sequence of an Alphaproteobacterium, Caenispirillum salinarum AK4(T), Isolated from a Solar Saltern.</title>
        <authorList>
            <person name="Khatri I."/>
            <person name="Singh A."/>
            <person name="Korpole S."/>
            <person name="Pinnaka A.K."/>
            <person name="Subramanian S."/>
        </authorList>
    </citation>
    <scope>NUCLEOTIDE SEQUENCE [LARGE SCALE GENOMIC DNA]</scope>
    <source>
        <strain evidence="10 11">AK4</strain>
    </source>
</reference>
<comment type="subcellular location">
    <subcellularLocation>
        <location evidence="1">Cell outer membrane</location>
    </subcellularLocation>
</comment>
<proteinExistence type="inferred from homology"/>
<evidence type="ECO:0000256" key="1">
    <source>
        <dbReference type="ARBA" id="ARBA00004442"/>
    </source>
</evidence>
<keyword evidence="9" id="KW-0732">Signal</keyword>
<dbReference type="PANTHER" id="PTHR30026">
    <property type="entry name" value="OUTER MEMBRANE PROTEIN TOLC"/>
    <property type="match status" value="1"/>
</dbReference>
<dbReference type="GO" id="GO:1990281">
    <property type="term" value="C:efflux pump complex"/>
    <property type="evidence" value="ECO:0007669"/>
    <property type="project" value="TreeGrafter"/>
</dbReference>
<keyword evidence="11" id="KW-1185">Reference proteome</keyword>
<name>K9GZZ2_9PROT</name>
<evidence type="ECO:0000256" key="3">
    <source>
        <dbReference type="ARBA" id="ARBA00022448"/>
    </source>
</evidence>
<sequence>MKKPVSIAVAAAIFGAAAAFVPLSAAHAESLREALASAYLNNPTLKAQRAAVRAVDESVPQAKSGWRPTVEVTGSIGKAIVDDNTRTTGSSDLTPRGYEIQVAQPLFRGFRTEAAVEQAKNSVRSAQAGLQATEQEVLLAAATAYMDVIQAQAVVELTQNNVDVLQRQLDATRDRFRVGEVTRTDVAQAEARVAGAISDRISAESELQSVRATYERVVGAVPGEVDTPPPVANLPDSLRESVELAITSRPSVVSRQYSADAAVDNIDQVRGELLPTVNLIGSYGQNWESSRQGFRSDSASVVVQATVPLYQAGQVYSRLRESKHVAGQRRIEVDEAQFDAREAAVQSWENLAAARAAIESLTAQVEAAQIALEGVQREAQVGARTVLDVLDQEQELLDARVNLVRAQRTEFVAAYQLLASVGRMTVQSLDLPIEAYDPDAHYLDVRDQWIGGNKWAEDDEELAITGSERGGPMGVRLGE</sequence>
<evidence type="ECO:0000256" key="2">
    <source>
        <dbReference type="ARBA" id="ARBA00007613"/>
    </source>
</evidence>
<dbReference type="GO" id="GO:0015288">
    <property type="term" value="F:porin activity"/>
    <property type="evidence" value="ECO:0007669"/>
    <property type="project" value="TreeGrafter"/>
</dbReference>
<keyword evidence="5" id="KW-0812">Transmembrane</keyword>
<keyword evidence="6" id="KW-0472">Membrane</keyword>
<dbReference type="AlphaFoldDB" id="K9GZZ2"/>
<keyword evidence="3" id="KW-0813">Transport</keyword>